<name>A0ACB8YZH4_CICIN</name>
<organism evidence="1 2">
    <name type="scientific">Cichorium intybus</name>
    <name type="common">Chicory</name>
    <dbReference type="NCBI Taxonomy" id="13427"/>
    <lineage>
        <taxon>Eukaryota</taxon>
        <taxon>Viridiplantae</taxon>
        <taxon>Streptophyta</taxon>
        <taxon>Embryophyta</taxon>
        <taxon>Tracheophyta</taxon>
        <taxon>Spermatophyta</taxon>
        <taxon>Magnoliopsida</taxon>
        <taxon>eudicotyledons</taxon>
        <taxon>Gunneridae</taxon>
        <taxon>Pentapetalae</taxon>
        <taxon>asterids</taxon>
        <taxon>campanulids</taxon>
        <taxon>Asterales</taxon>
        <taxon>Asteraceae</taxon>
        <taxon>Cichorioideae</taxon>
        <taxon>Cichorieae</taxon>
        <taxon>Cichoriinae</taxon>
        <taxon>Cichorium</taxon>
    </lineage>
</organism>
<accession>A0ACB8YZH4</accession>
<keyword evidence="2" id="KW-1185">Reference proteome</keyword>
<dbReference type="Proteomes" id="UP001055811">
    <property type="component" value="Linkage Group LG09"/>
</dbReference>
<reference evidence="1 2" key="2">
    <citation type="journal article" date="2022" name="Mol. Ecol. Resour.">
        <title>The genomes of chicory, endive, great burdock and yacon provide insights into Asteraceae paleo-polyploidization history and plant inulin production.</title>
        <authorList>
            <person name="Fan W."/>
            <person name="Wang S."/>
            <person name="Wang H."/>
            <person name="Wang A."/>
            <person name="Jiang F."/>
            <person name="Liu H."/>
            <person name="Zhao H."/>
            <person name="Xu D."/>
            <person name="Zhang Y."/>
        </authorList>
    </citation>
    <scope>NUCLEOTIDE SEQUENCE [LARGE SCALE GENOMIC DNA]</scope>
    <source>
        <strain evidence="2">cv. Punajuju</strain>
        <tissue evidence="1">Leaves</tissue>
    </source>
</reference>
<protein>
    <submittedName>
        <fullName evidence="1">Uncharacterized protein</fullName>
    </submittedName>
</protein>
<evidence type="ECO:0000313" key="2">
    <source>
        <dbReference type="Proteomes" id="UP001055811"/>
    </source>
</evidence>
<evidence type="ECO:0000313" key="1">
    <source>
        <dbReference type="EMBL" id="KAI3690932.1"/>
    </source>
</evidence>
<gene>
    <name evidence="1" type="ORF">L2E82_49145</name>
</gene>
<sequence length="259" mass="29531">MTLVRSRTPIRRRREKEHHFIYDCFIHYRRHRLLDAMIHGSPLVDEDYVDLRHGDGVAISDQEILEQGLEKLQKENEKNCDIYLEFIQLRKERQKEATEFTRMACSREKRWSLKGMTALVTGGTRGIGYSIVEELAGFGATIHTCSRNQKEIDERLEEWKGKGYTVTASVCDLSCKEQREELMNTVSSIFDAKLNILEKVDDKIVEAYGPLMARTPLRPIAEPDEISPLVAFLCLPGASYITGQVIVVDVGYTAGGFKT</sequence>
<proteinExistence type="predicted"/>
<reference evidence="2" key="1">
    <citation type="journal article" date="2022" name="Mol. Ecol. Resour.">
        <title>The genomes of chicory, endive, great burdock and yacon provide insights into Asteraceae palaeo-polyploidization history and plant inulin production.</title>
        <authorList>
            <person name="Fan W."/>
            <person name="Wang S."/>
            <person name="Wang H."/>
            <person name="Wang A."/>
            <person name="Jiang F."/>
            <person name="Liu H."/>
            <person name="Zhao H."/>
            <person name="Xu D."/>
            <person name="Zhang Y."/>
        </authorList>
    </citation>
    <scope>NUCLEOTIDE SEQUENCE [LARGE SCALE GENOMIC DNA]</scope>
    <source>
        <strain evidence="2">cv. Punajuju</strain>
    </source>
</reference>
<dbReference type="EMBL" id="CM042017">
    <property type="protein sequence ID" value="KAI3690932.1"/>
    <property type="molecule type" value="Genomic_DNA"/>
</dbReference>
<comment type="caution">
    <text evidence="1">The sequence shown here is derived from an EMBL/GenBank/DDBJ whole genome shotgun (WGS) entry which is preliminary data.</text>
</comment>